<reference evidence="4" key="1">
    <citation type="submission" date="2016-10" db="EMBL/GenBank/DDBJ databases">
        <authorList>
            <person name="Varghese N."/>
            <person name="Submissions S."/>
        </authorList>
    </citation>
    <scope>NUCLEOTIDE SEQUENCE [LARGE SCALE GENOMIC DNA]</scope>
    <source>
        <strain evidence="4">DSM 45422</strain>
    </source>
</reference>
<protein>
    <submittedName>
        <fullName evidence="3">Alpha/beta hydrolase family protein</fullName>
    </submittedName>
</protein>
<dbReference type="SUPFAM" id="SSF53474">
    <property type="entry name" value="alpha/beta-Hydrolases"/>
    <property type="match status" value="1"/>
</dbReference>
<dbReference type="GO" id="GO:0016787">
    <property type="term" value="F:hydrolase activity"/>
    <property type="evidence" value="ECO:0007669"/>
    <property type="project" value="UniProtKB-KW"/>
</dbReference>
<dbReference type="InterPro" id="IPR029058">
    <property type="entry name" value="AB_hydrolase_fold"/>
</dbReference>
<dbReference type="AlphaFoldDB" id="A0A1H3DD46"/>
<proteinExistence type="predicted"/>
<dbReference type="InterPro" id="IPR050300">
    <property type="entry name" value="GDXG_lipolytic_enzyme"/>
</dbReference>
<evidence type="ECO:0000313" key="3">
    <source>
        <dbReference type="EMBL" id="SDX64230.1"/>
    </source>
</evidence>
<evidence type="ECO:0000259" key="2">
    <source>
        <dbReference type="Pfam" id="PF20434"/>
    </source>
</evidence>
<keyword evidence="4" id="KW-1185">Reference proteome</keyword>
<dbReference type="PANTHER" id="PTHR48081">
    <property type="entry name" value="AB HYDROLASE SUPERFAMILY PROTEIN C4A8.06C"/>
    <property type="match status" value="1"/>
</dbReference>
<organism evidence="3 4">
    <name type="scientific">Geodermatophilus africanus</name>
    <dbReference type="NCBI Taxonomy" id="1137993"/>
    <lineage>
        <taxon>Bacteria</taxon>
        <taxon>Bacillati</taxon>
        <taxon>Actinomycetota</taxon>
        <taxon>Actinomycetes</taxon>
        <taxon>Geodermatophilales</taxon>
        <taxon>Geodermatophilaceae</taxon>
        <taxon>Geodermatophilus</taxon>
    </lineage>
</organism>
<dbReference type="EMBL" id="FNOT01000002">
    <property type="protein sequence ID" value="SDX64230.1"/>
    <property type="molecule type" value="Genomic_DNA"/>
</dbReference>
<name>A0A1H3DD46_9ACTN</name>
<dbReference type="Proteomes" id="UP000198921">
    <property type="component" value="Unassembled WGS sequence"/>
</dbReference>
<dbReference type="Gene3D" id="3.40.50.1820">
    <property type="entry name" value="alpha/beta hydrolase"/>
    <property type="match status" value="1"/>
</dbReference>
<evidence type="ECO:0000256" key="1">
    <source>
        <dbReference type="ARBA" id="ARBA00022801"/>
    </source>
</evidence>
<accession>A0A1H3DD46</accession>
<sequence>MSAVRTTYGPHPDQFVELTLPTGANPAPVVVVLHGGFWRAAYGVERARPLAADLAAAGFAAVAVEYRRVGAGGGWPATLADVAAALDALPDLAAADRLDLAGVAVVGHSAGGQLAAWAAGRPRLPEGAPGARPQVRVTAAVLQAGVLDLERAAAQRLGDGAVQDLLGAAPADAPERYAAADPVRLVPAGVDLLCVHGTDDTTVPPEQSTRYAAAAAAQGAAADVRLVPGDHMALIDPAGEPWALVRDWLRSRAGCAGDRSTLDP</sequence>
<dbReference type="Pfam" id="PF20434">
    <property type="entry name" value="BD-FAE"/>
    <property type="match status" value="1"/>
</dbReference>
<dbReference type="STRING" id="1137993.SAMN05660209_00942"/>
<dbReference type="OrthoDB" id="255603at2"/>
<evidence type="ECO:0000313" key="4">
    <source>
        <dbReference type="Proteomes" id="UP000198921"/>
    </source>
</evidence>
<dbReference type="InterPro" id="IPR049492">
    <property type="entry name" value="BD-FAE-like_dom"/>
</dbReference>
<feature type="domain" description="BD-FAE-like" evidence="2">
    <location>
        <begin position="22"/>
        <end position="210"/>
    </location>
</feature>
<dbReference type="RefSeq" id="WP_091151936.1">
    <property type="nucleotide sequence ID" value="NZ_FNOT01000002.1"/>
</dbReference>
<keyword evidence="1 3" id="KW-0378">Hydrolase</keyword>
<gene>
    <name evidence="3" type="ORF">SAMN05660209_00942</name>
</gene>